<comment type="caution">
    <text evidence="2">The sequence shown here is derived from an EMBL/GenBank/DDBJ whole genome shotgun (WGS) entry which is preliminary data.</text>
</comment>
<dbReference type="EMBL" id="NTHN02000110">
    <property type="protein sequence ID" value="MCT4373610.1"/>
    <property type="molecule type" value="Genomic_DNA"/>
</dbReference>
<dbReference type="InterPro" id="IPR027444">
    <property type="entry name" value="H-NS_C_dom"/>
</dbReference>
<organism evidence="2 3">
    <name type="scientific">Alloyangia mangrovi</name>
    <dbReference type="NCBI Taxonomy" id="1779329"/>
    <lineage>
        <taxon>Bacteria</taxon>
        <taxon>Pseudomonadati</taxon>
        <taxon>Pseudomonadota</taxon>
        <taxon>Alphaproteobacteria</taxon>
        <taxon>Rhodobacterales</taxon>
        <taxon>Roseobacteraceae</taxon>
        <taxon>Alloyangia</taxon>
    </lineage>
</organism>
<dbReference type="Proteomes" id="UP000217448">
    <property type="component" value="Unassembled WGS sequence"/>
</dbReference>
<reference evidence="3" key="1">
    <citation type="submission" date="2023-07" db="EMBL/GenBank/DDBJ databases">
        <title>Yangia mangrovi SAOS 153D genome.</title>
        <authorList>
            <person name="Verma A."/>
            <person name="Pal Y."/>
            <person name="Sundharam S."/>
            <person name="Bisht B."/>
            <person name="Srinivasan K."/>
        </authorList>
    </citation>
    <scope>NUCLEOTIDE SEQUENCE [LARGE SCALE GENOMIC DNA]</scope>
    <source>
        <strain evidence="3">SAOS 153D</strain>
    </source>
</reference>
<feature type="domain" description="DNA-binding protein H-NS-like C-terminal" evidence="1">
    <location>
        <begin position="1"/>
        <end position="48"/>
    </location>
</feature>
<dbReference type="Gene3D" id="4.10.430.10">
    <property type="entry name" value="Histone-like protein H-NS, C-terminal domain"/>
    <property type="match status" value="1"/>
</dbReference>
<keyword evidence="3" id="KW-1185">Reference proteome</keyword>
<evidence type="ECO:0000313" key="3">
    <source>
        <dbReference type="Proteomes" id="UP000217448"/>
    </source>
</evidence>
<dbReference type="SMART" id="SM00528">
    <property type="entry name" value="HNS"/>
    <property type="match status" value="1"/>
</dbReference>
<name>A0ABT2KTM2_9RHOB</name>
<evidence type="ECO:0000313" key="2">
    <source>
        <dbReference type="EMBL" id="MCT4373610.1"/>
    </source>
</evidence>
<sequence length="48" mass="5269">MGQVNSSLAVYRHPHPENSEITLSGRGRKPAWLFEAIADGKSVEDFGI</sequence>
<dbReference type="Pfam" id="PF00816">
    <property type="entry name" value="Histone_HNS"/>
    <property type="match status" value="1"/>
</dbReference>
<evidence type="ECO:0000259" key="1">
    <source>
        <dbReference type="SMART" id="SM00528"/>
    </source>
</evidence>
<protein>
    <submittedName>
        <fullName evidence="2">H-NS histone family protein</fullName>
    </submittedName>
</protein>
<dbReference type="InterPro" id="IPR037150">
    <property type="entry name" value="H-NS_C_dom_sf"/>
</dbReference>
<accession>A0ABT2KTM2</accession>
<proteinExistence type="predicted"/>
<dbReference type="SUPFAM" id="SSF81273">
    <property type="entry name" value="H-NS histone-like proteins"/>
    <property type="match status" value="1"/>
</dbReference>
<gene>
    <name evidence="2" type="ORF">CLG85_026280</name>
</gene>